<keyword evidence="3 7" id="KW-0032">Aminotransferase</keyword>
<dbReference type="InterPro" id="IPR015421">
    <property type="entry name" value="PyrdxlP-dep_Trfase_major"/>
</dbReference>
<evidence type="ECO:0000256" key="5">
    <source>
        <dbReference type="ARBA" id="ARBA00022898"/>
    </source>
</evidence>
<dbReference type="GO" id="GO:0042802">
    <property type="term" value="F:identical protein binding"/>
    <property type="evidence" value="ECO:0007669"/>
    <property type="project" value="TreeGrafter"/>
</dbReference>
<evidence type="ECO:0000313" key="7">
    <source>
        <dbReference type="EMBL" id="SHF57469.1"/>
    </source>
</evidence>
<protein>
    <submittedName>
        <fullName evidence="7">4-aminobutyrate aminotransferase / (S)-3-amino-2-methylpropionate transaminase</fullName>
    </submittedName>
</protein>
<keyword evidence="4 7" id="KW-0808">Transferase</keyword>
<comment type="similarity">
    <text evidence="2 6">Belongs to the class-III pyridoxal-phosphate-dependent aminotransferase family.</text>
</comment>
<dbReference type="PIRSF" id="PIRSF000521">
    <property type="entry name" value="Transaminase_4ab_Lys_Orn"/>
    <property type="match status" value="1"/>
</dbReference>
<dbReference type="Gene3D" id="3.40.640.10">
    <property type="entry name" value="Type I PLP-dependent aspartate aminotransferase-like (Major domain)"/>
    <property type="match status" value="1"/>
</dbReference>
<name>A0A1M5CRX7_VIBGA</name>
<comment type="cofactor">
    <cofactor evidence="1">
        <name>pyridoxal 5'-phosphate</name>
        <dbReference type="ChEBI" id="CHEBI:597326"/>
    </cofactor>
</comment>
<dbReference type="GO" id="GO:0009448">
    <property type="term" value="P:gamma-aminobutyric acid metabolic process"/>
    <property type="evidence" value="ECO:0007669"/>
    <property type="project" value="InterPro"/>
</dbReference>
<dbReference type="Pfam" id="PF00202">
    <property type="entry name" value="Aminotran_3"/>
    <property type="match status" value="1"/>
</dbReference>
<dbReference type="FunFam" id="3.40.640.10:FF:000013">
    <property type="entry name" value="4-aminobutyrate aminotransferase"/>
    <property type="match status" value="1"/>
</dbReference>
<evidence type="ECO:0000313" key="8">
    <source>
        <dbReference type="Proteomes" id="UP000184159"/>
    </source>
</evidence>
<reference evidence="8" key="1">
    <citation type="submission" date="2016-11" db="EMBL/GenBank/DDBJ databases">
        <authorList>
            <person name="Varghese N."/>
            <person name="Submissions S."/>
        </authorList>
    </citation>
    <scope>NUCLEOTIDE SEQUENCE [LARGE SCALE GENOMIC DNA]</scope>
    <source>
        <strain evidence="8">DSM 21264</strain>
    </source>
</reference>
<dbReference type="PROSITE" id="PS00600">
    <property type="entry name" value="AA_TRANSFER_CLASS_3"/>
    <property type="match status" value="1"/>
</dbReference>
<dbReference type="AlphaFoldDB" id="A0A1M5CRX7"/>
<evidence type="ECO:0000256" key="3">
    <source>
        <dbReference type="ARBA" id="ARBA00022576"/>
    </source>
</evidence>
<dbReference type="InterPro" id="IPR015422">
    <property type="entry name" value="PyrdxlP-dep_Trfase_small"/>
</dbReference>
<organism evidence="7 8">
    <name type="scientific">Vibrio gazogenes DSM 21264 = NBRC 103151</name>
    <dbReference type="NCBI Taxonomy" id="1123492"/>
    <lineage>
        <taxon>Bacteria</taxon>
        <taxon>Pseudomonadati</taxon>
        <taxon>Pseudomonadota</taxon>
        <taxon>Gammaproteobacteria</taxon>
        <taxon>Vibrionales</taxon>
        <taxon>Vibrionaceae</taxon>
        <taxon>Vibrio</taxon>
    </lineage>
</organism>
<dbReference type="PANTHER" id="PTHR11986:SF58">
    <property type="entry name" value="LEUCINE_METHIONINE RACEMASE"/>
    <property type="match status" value="1"/>
</dbReference>
<dbReference type="GO" id="GO:0030170">
    <property type="term" value="F:pyridoxal phosphate binding"/>
    <property type="evidence" value="ECO:0007669"/>
    <property type="project" value="InterPro"/>
</dbReference>
<accession>A0A1M5CRX7</accession>
<dbReference type="Gene3D" id="3.90.1150.10">
    <property type="entry name" value="Aspartate Aminotransferase, domain 1"/>
    <property type="match status" value="1"/>
</dbReference>
<keyword evidence="5 6" id="KW-0663">Pyridoxal phosphate</keyword>
<dbReference type="InterPro" id="IPR049704">
    <property type="entry name" value="Aminotrans_3_PPA_site"/>
</dbReference>
<gene>
    <name evidence="7" type="ORF">SAMN02745781_02668</name>
</gene>
<keyword evidence="8" id="KW-1185">Reference proteome</keyword>
<evidence type="ECO:0000256" key="2">
    <source>
        <dbReference type="ARBA" id="ARBA00008954"/>
    </source>
</evidence>
<dbReference type="CDD" id="cd00610">
    <property type="entry name" value="OAT_like"/>
    <property type="match status" value="1"/>
</dbReference>
<dbReference type="NCBIfam" id="TIGR00700">
    <property type="entry name" value="GABAtrnsam"/>
    <property type="match status" value="1"/>
</dbReference>
<dbReference type="PANTHER" id="PTHR11986">
    <property type="entry name" value="AMINOTRANSFERASE CLASS III"/>
    <property type="match status" value="1"/>
</dbReference>
<dbReference type="InterPro" id="IPR004632">
    <property type="entry name" value="4NH2But_aminotransferase_bac"/>
</dbReference>
<evidence type="ECO:0000256" key="4">
    <source>
        <dbReference type="ARBA" id="ARBA00022679"/>
    </source>
</evidence>
<dbReference type="Proteomes" id="UP000184159">
    <property type="component" value="Unassembled WGS sequence"/>
</dbReference>
<dbReference type="EMBL" id="FQUH01000012">
    <property type="protein sequence ID" value="SHF57469.1"/>
    <property type="molecule type" value="Genomic_DNA"/>
</dbReference>
<dbReference type="GO" id="GO:0034386">
    <property type="term" value="F:4-aminobutyrate:2-oxoglutarate transaminase activity"/>
    <property type="evidence" value="ECO:0007669"/>
    <property type="project" value="InterPro"/>
</dbReference>
<evidence type="ECO:0000256" key="1">
    <source>
        <dbReference type="ARBA" id="ARBA00001933"/>
    </source>
</evidence>
<proteinExistence type="inferred from homology"/>
<sequence>MTNMEWQARKEKVVAKGMANLAPIYAANAKNALITDIEGKTYIDFAAGIAVNNTGHSHPQIIEAVKKQLDNFSHTCSMVTPYASFVELAEKIVAKTPGNFEKKAAFVTTGAEAVENAVKIARAHTGRSGVIAFKGGFHGRTNMCMGLTGKVAPYKTGFGPFPNEIYHLPFPNDYHGVTEAQSLSALDDLFACDIEPSRIAAIIFEPIQGEGGFYQAPASWAQKIREICDKHGIVLICDEIQTGFARTGKMFATEYLGIEADLFTMAKGIAGGFPLSGVVGKAEIMDAANPGGVGGTYAGSPLACVAALEVLDIIEKENLCERAQHIGLQFKEQLTELQKEIPQIGDIRQVGAMIAIEFNDPDNGAPLADLTKQLVVKSNHAGVILLSCGVKGNVIRFLPPLTIEPELIVKGIEIIKAELQALLAH</sequence>
<dbReference type="InterPro" id="IPR015424">
    <property type="entry name" value="PyrdxlP-dep_Trfase"/>
</dbReference>
<dbReference type="InterPro" id="IPR050103">
    <property type="entry name" value="Class-III_PLP-dep_AT"/>
</dbReference>
<dbReference type="SUPFAM" id="SSF53383">
    <property type="entry name" value="PLP-dependent transferases"/>
    <property type="match status" value="1"/>
</dbReference>
<evidence type="ECO:0000256" key="6">
    <source>
        <dbReference type="RuleBase" id="RU003560"/>
    </source>
</evidence>
<dbReference type="InterPro" id="IPR005814">
    <property type="entry name" value="Aminotrans_3"/>
</dbReference>
<dbReference type="RefSeq" id="WP_072960262.1">
    <property type="nucleotide sequence ID" value="NZ_FQUH01000012.1"/>
</dbReference>